<dbReference type="PROSITE" id="PS00195">
    <property type="entry name" value="GLUTAREDOXIN_1"/>
    <property type="match status" value="1"/>
</dbReference>
<dbReference type="InterPro" id="IPR036249">
    <property type="entry name" value="Thioredoxin-like_sf"/>
</dbReference>
<dbReference type="GO" id="GO:0034599">
    <property type="term" value="P:cellular response to oxidative stress"/>
    <property type="evidence" value="ECO:0007669"/>
    <property type="project" value="TreeGrafter"/>
</dbReference>
<organism evidence="4 5">
    <name type="scientific">Pterulicium gracile</name>
    <dbReference type="NCBI Taxonomy" id="1884261"/>
    <lineage>
        <taxon>Eukaryota</taxon>
        <taxon>Fungi</taxon>
        <taxon>Dikarya</taxon>
        <taxon>Basidiomycota</taxon>
        <taxon>Agaricomycotina</taxon>
        <taxon>Agaricomycetes</taxon>
        <taxon>Agaricomycetidae</taxon>
        <taxon>Agaricales</taxon>
        <taxon>Pleurotineae</taxon>
        <taxon>Pterulaceae</taxon>
        <taxon>Pterulicium</taxon>
    </lineage>
</organism>
<evidence type="ECO:0000313" key="5">
    <source>
        <dbReference type="Proteomes" id="UP000305067"/>
    </source>
</evidence>
<keyword evidence="5" id="KW-1185">Reference proteome</keyword>
<proteinExistence type="predicted"/>
<dbReference type="PRINTS" id="PR00160">
    <property type="entry name" value="GLUTAREDOXIN"/>
</dbReference>
<dbReference type="SUPFAM" id="SSF52833">
    <property type="entry name" value="Thioredoxin-like"/>
    <property type="match status" value="1"/>
</dbReference>
<evidence type="ECO:0000256" key="1">
    <source>
        <dbReference type="ARBA" id="ARBA00023157"/>
    </source>
</evidence>
<dbReference type="EMBL" id="ML178827">
    <property type="protein sequence ID" value="TFL00919.1"/>
    <property type="molecule type" value="Genomic_DNA"/>
</dbReference>
<keyword evidence="2" id="KW-0676">Redox-active center</keyword>
<dbReference type="InterPro" id="IPR002109">
    <property type="entry name" value="Glutaredoxin"/>
</dbReference>
<accession>A0A5C3QL50</accession>
<keyword evidence="1" id="KW-1015">Disulfide bond</keyword>
<name>A0A5C3QL50_9AGAR</name>
<evidence type="ECO:0000313" key="4">
    <source>
        <dbReference type="EMBL" id="TFL00919.1"/>
    </source>
</evidence>
<dbReference type="Gene3D" id="3.40.30.10">
    <property type="entry name" value="Glutaredoxin"/>
    <property type="match status" value="1"/>
</dbReference>
<dbReference type="PANTHER" id="PTHR45694:SF18">
    <property type="entry name" value="GLUTAREDOXIN-1-RELATED"/>
    <property type="match status" value="1"/>
</dbReference>
<dbReference type="STRING" id="1884261.A0A5C3QL50"/>
<feature type="domain" description="Glutaredoxin" evidence="3">
    <location>
        <begin position="29"/>
        <end position="92"/>
    </location>
</feature>
<dbReference type="InterPro" id="IPR011767">
    <property type="entry name" value="GLR_AS"/>
</dbReference>
<dbReference type="GO" id="GO:0005737">
    <property type="term" value="C:cytoplasm"/>
    <property type="evidence" value="ECO:0007669"/>
    <property type="project" value="TreeGrafter"/>
</dbReference>
<evidence type="ECO:0000256" key="2">
    <source>
        <dbReference type="ARBA" id="ARBA00023284"/>
    </source>
</evidence>
<dbReference type="OrthoDB" id="418495at2759"/>
<dbReference type="Pfam" id="PF00462">
    <property type="entry name" value="Glutaredoxin"/>
    <property type="match status" value="1"/>
</dbReference>
<dbReference type="InterPro" id="IPR014025">
    <property type="entry name" value="Glutaredoxin_subgr"/>
</dbReference>
<sequence length="94" mass="10362">MGSSFSAPSPEKLKAVQDSVEQTIASHPIVIFAKTTCPHCVRAKQMLSKDFPDVGMEVVYLDMHMSGGMMQRYLQDKTGQRTVPNVFISTSHSS</sequence>
<protein>
    <recommendedName>
        <fullName evidence="3">Glutaredoxin domain-containing protein</fullName>
    </recommendedName>
</protein>
<dbReference type="PANTHER" id="PTHR45694">
    <property type="entry name" value="GLUTAREDOXIN 2"/>
    <property type="match status" value="1"/>
</dbReference>
<dbReference type="Proteomes" id="UP000305067">
    <property type="component" value="Unassembled WGS sequence"/>
</dbReference>
<evidence type="ECO:0000259" key="3">
    <source>
        <dbReference type="Pfam" id="PF00462"/>
    </source>
</evidence>
<dbReference type="AlphaFoldDB" id="A0A5C3QL50"/>
<dbReference type="PROSITE" id="PS51354">
    <property type="entry name" value="GLUTAREDOXIN_2"/>
    <property type="match status" value="1"/>
</dbReference>
<gene>
    <name evidence="4" type="ORF">BDV98DRAFT_568929</name>
</gene>
<dbReference type="GO" id="GO:0015038">
    <property type="term" value="F:glutathione disulfide oxidoreductase activity"/>
    <property type="evidence" value="ECO:0007669"/>
    <property type="project" value="TreeGrafter"/>
</dbReference>
<reference evidence="4 5" key="1">
    <citation type="journal article" date="2019" name="Nat. Ecol. Evol.">
        <title>Megaphylogeny resolves global patterns of mushroom evolution.</title>
        <authorList>
            <person name="Varga T."/>
            <person name="Krizsan K."/>
            <person name="Foldi C."/>
            <person name="Dima B."/>
            <person name="Sanchez-Garcia M."/>
            <person name="Sanchez-Ramirez S."/>
            <person name="Szollosi G.J."/>
            <person name="Szarkandi J.G."/>
            <person name="Papp V."/>
            <person name="Albert L."/>
            <person name="Andreopoulos W."/>
            <person name="Angelini C."/>
            <person name="Antonin V."/>
            <person name="Barry K.W."/>
            <person name="Bougher N.L."/>
            <person name="Buchanan P."/>
            <person name="Buyck B."/>
            <person name="Bense V."/>
            <person name="Catcheside P."/>
            <person name="Chovatia M."/>
            <person name="Cooper J."/>
            <person name="Damon W."/>
            <person name="Desjardin D."/>
            <person name="Finy P."/>
            <person name="Geml J."/>
            <person name="Haridas S."/>
            <person name="Hughes K."/>
            <person name="Justo A."/>
            <person name="Karasinski D."/>
            <person name="Kautmanova I."/>
            <person name="Kiss B."/>
            <person name="Kocsube S."/>
            <person name="Kotiranta H."/>
            <person name="LaButti K.M."/>
            <person name="Lechner B.E."/>
            <person name="Liimatainen K."/>
            <person name="Lipzen A."/>
            <person name="Lukacs Z."/>
            <person name="Mihaltcheva S."/>
            <person name="Morgado L.N."/>
            <person name="Niskanen T."/>
            <person name="Noordeloos M.E."/>
            <person name="Ohm R.A."/>
            <person name="Ortiz-Santana B."/>
            <person name="Ovrebo C."/>
            <person name="Racz N."/>
            <person name="Riley R."/>
            <person name="Savchenko A."/>
            <person name="Shiryaev A."/>
            <person name="Soop K."/>
            <person name="Spirin V."/>
            <person name="Szebenyi C."/>
            <person name="Tomsovsky M."/>
            <person name="Tulloss R.E."/>
            <person name="Uehling J."/>
            <person name="Grigoriev I.V."/>
            <person name="Vagvolgyi C."/>
            <person name="Papp T."/>
            <person name="Martin F.M."/>
            <person name="Miettinen O."/>
            <person name="Hibbett D.S."/>
            <person name="Nagy L.G."/>
        </authorList>
    </citation>
    <scope>NUCLEOTIDE SEQUENCE [LARGE SCALE GENOMIC DNA]</scope>
    <source>
        <strain evidence="4 5">CBS 309.79</strain>
    </source>
</reference>